<accession>C6LI82</accession>
<organism evidence="1 2">
    <name type="scientific">Marvinbryantia formatexigens DSM 14469</name>
    <dbReference type="NCBI Taxonomy" id="478749"/>
    <lineage>
        <taxon>Bacteria</taxon>
        <taxon>Bacillati</taxon>
        <taxon>Bacillota</taxon>
        <taxon>Clostridia</taxon>
        <taxon>Lachnospirales</taxon>
        <taxon>Lachnospiraceae</taxon>
        <taxon>Marvinbryantia</taxon>
    </lineage>
</organism>
<protein>
    <submittedName>
        <fullName evidence="1">Uncharacterized protein</fullName>
    </submittedName>
</protein>
<proteinExistence type="predicted"/>
<keyword evidence="2" id="KW-1185">Reference proteome</keyword>
<evidence type="ECO:0000313" key="2">
    <source>
        <dbReference type="Proteomes" id="UP000005561"/>
    </source>
</evidence>
<dbReference type="AlphaFoldDB" id="C6LI82"/>
<dbReference type="EMBL" id="ACCL02000016">
    <property type="protein sequence ID" value="EET59737.1"/>
    <property type="molecule type" value="Genomic_DNA"/>
</dbReference>
<comment type="caution">
    <text evidence="1">The sequence shown here is derived from an EMBL/GenBank/DDBJ whole genome shotgun (WGS) entry which is preliminary data.</text>
</comment>
<dbReference type="RefSeq" id="WP_006863130.1">
    <property type="nucleotide sequence ID" value="NZ_ACCL02000016.1"/>
</dbReference>
<dbReference type="Proteomes" id="UP000005561">
    <property type="component" value="Unassembled WGS sequence"/>
</dbReference>
<gene>
    <name evidence="1" type="ORF">BRYFOR_08353</name>
</gene>
<evidence type="ECO:0000313" key="1">
    <source>
        <dbReference type="EMBL" id="EET59737.1"/>
    </source>
</evidence>
<sequence>MSSNVVRQGGFPAVSGRAVFPGSVRQGGFSGQCPAGQFFRTVFGWNSLSRQLPDIRDEHREGSIK</sequence>
<name>C6LI82_9FIRM</name>
<reference evidence="1" key="1">
    <citation type="submission" date="2009-07" db="EMBL/GenBank/DDBJ databases">
        <authorList>
            <person name="Weinstock G."/>
            <person name="Sodergren E."/>
            <person name="Clifton S."/>
            <person name="Fulton L."/>
            <person name="Fulton B."/>
            <person name="Courtney L."/>
            <person name="Fronick C."/>
            <person name="Harrison M."/>
            <person name="Strong C."/>
            <person name="Farmer C."/>
            <person name="Delahaunty K."/>
            <person name="Markovic C."/>
            <person name="Hall O."/>
            <person name="Minx P."/>
            <person name="Tomlinson C."/>
            <person name="Mitreva M."/>
            <person name="Nelson J."/>
            <person name="Hou S."/>
            <person name="Wollam A."/>
            <person name="Pepin K.H."/>
            <person name="Johnson M."/>
            <person name="Bhonagiri V."/>
            <person name="Nash W.E."/>
            <person name="Warren W."/>
            <person name="Chinwalla A."/>
            <person name="Mardis E.R."/>
            <person name="Wilson R.K."/>
        </authorList>
    </citation>
    <scope>NUCLEOTIDE SEQUENCE [LARGE SCALE GENOMIC DNA]</scope>
    <source>
        <strain evidence="1">DSM 14469</strain>
    </source>
</reference>